<keyword evidence="4 5" id="KW-0472">Membrane</keyword>
<dbReference type="InterPro" id="IPR018499">
    <property type="entry name" value="Tetraspanin/Peripherin"/>
</dbReference>
<proteinExistence type="predicted"/>
<organism evidence="6 7">
    <name type="scientific">Pomacea canaliculata</name>
    <name type="common">Golden apple snail</name>
    <dbReference type="NCBI Taxonomy" id="400727"/>
    <lineage>
        <taxon>Eukaryota</taxon>
        <taxon>Metazoa</taxon>
        <taxon>Spiralia</taxon>
        <taxon>Lophotrochozoa</taxon>
        <taxon>Mollusca</taxon>
        <taxon>Gastropoda</taxon>
        <taxon>Caenogastropoda</taxon>
        <taxon>Architaenioglossa</taxon>
        <taxon>Ampullarioidea</taxon>
        <taxon>Ampullariidae</taxon>
        <taxon>Pomacea</taxon>
    </lineage>
</organism>
<keyword evidence="3 5" id="KW-1133">Transmembrane helix</keyword>
<comment type="caution">
    <text evidence="6">The sequence shown here is derived from an EMBL/GenBank/DDBJ whole genome shotgun (WGS) entry which is preliminary data.</text>
</comment>
<evidence type="ECO:0000313" key="6">
    <source>
        <dbReference type="EMBL" id="PVD27028.1"/>
    </source>
</evidence>
<dbReference type="AlphaFoldDB" id="A0A2T7P0S6"/>
<dbReference type="GO" id="GO:0016020">
    <property type="term" value="C:membrane"/>
    <property type="evidence" value="ECO:0007669"/>
    <property type="project" value="UniProtKB-SubCell"/>
</dbReference>
<sequence>MKFFPGSIVETLLAKVEIPSSSAQDFGSIPSVGKIINFPFFADLGVALLIFGCILFVISFCACCGACGKWRPLLLVFIIAMIVLILGQAVVGGLFLAKDSILHEKIKETFGDEVTKNYKDGNSNAISIAMDILNLQGCYDKIQEKIQDKIVMAAVILILQEESTVISSQRLRGDRHILFILKTRPRDLSCLSLHAAADEDILPLEKQELSATLDSLKCRCDTRRGVTAAAVVKPQEGVISRSRRAVRGGDQDDFHPMRRGDAKSFVDDLVLGRGVVLSRAATSLRSIETEPWTRRFVRIRRRTHLRRWARVPLLSTKGERW</sequence>
<evidence type="ECO:0000256" key="5">
    <source>
        <dbReference type="SAM" id="Phobius"/>
    </source>
</evidence>
<evidence type="ECO:0000256" key="4">
    <source>
        <dbReference type="ARBA" id="ARBA00023136"/>
    </source>
</evidence>
<evidence type="ECO:0000256" key="3">
    <source>
        <dbReference type="ARBA" id="ARBA00022989"/>
    </source>
</evidence>
<gene>
    <name evidence="6" type="ORF">C0Q70_12178</name>
</gene>
<reference evidence="6 7" key="1">
    <citation type="submission" date="2018-04" db="EMBL/GenBank/DDBJ databases">
        <title>The genome of golden apple snail Pomacea canaliculata provides insight into stress tolerance and invasive adaptation.</title>
        <authorList>
            <person name="Liu C."/>
            <person name="Liu B."/>
            <person name="Ren Y."/>
            <person name="Zhang Y."/>
            <person name="Wang H."/>
            <person name="Li S."/>
            <person name="Jiang F."/>
            <person name="Yin L."/>
            <person name="Zhang G."/>
            <person name="Qian W."/>
            <person name="Fan W."/>
        </authorList>
    </citation>
    <scope>NUCLEOTIDE SEQUENCE [LARGE SCALE GENOMIC DNA]</scope>
    <source>
        <strain evidence="6">SZHN2017</strain>
        <tissue evidence="6">Muscle</tissue>
    </source>
</reference>
<name>A0A2T7P0S6_POMCA</name>
<feature type="transmembrane region" description="Helical" evidence="5">
    <location>
        <begin position="44"/>
        <end position="66"/>
    </location>
</feature>
<feature type="transmembrane region" description="Helical" evidence="5">
    <location>
        <begin position="73"/>
        <end position="97"/>
    </location>
</feature>
<keyword evidence="2 5" id="KW-0812">Transmembrane</keyword>
<comment type="subcellular location">
    <subcellularLocation>
        <location evidence="1">Membrane</location>
        <topology evidence="1">Multi-pass membrane protein</topology>
    </subcellularLocation>
</comment>
<dbReference type="OrthoDB" id="6279736at2759"/>
<evidence type="ECO:0000256" key="1">
    <source>
        <dbReference type="ARBA" id="ARBA00004141"/>
    </source>
</evidence>
<evidence type="ECO:0000313" key="7">
    <source>
        <dbReference type="Proteomes" id="UP000245119"/>
    </source>
</evidence>
<keyword evidence="7" id="KW-1185">Reference proteome</keyword>
<accession>A0A2T7P0S6</accession>
<evidence type="ECO:0000256" key="2">
    <source>
        <dbReference type="ARBA" id="ARBA00022692"/>
    </source>
</evidence>
<evidence type="ECO:0008006" key="8">
    <source>
        <dbReference type="Google" id="ProtNLM"/>
    </source>
</evidence>
<dbReference type="EMBL" id="PZQS01000007">
    <property type="protein sequence ID" value="PVD27028.1"/>
    <property type="molecule type" value="Genomic_DNA"/>
</dbReference>
<protein>
    <recommendedName>
        <fullName evidence="8">Tetraspanin</fullName>
    </recommendedName>
</protein>
<dbReference type="Proteomes" id="UP000245119">
    <property type="component" value="Linkage Group LG7"/>
</dbReference>
<dbReference type="Pfam" id="PF00335">
    <property type="entry name" value="Tetraspanin"/>
    <property type="match status" value="1"/>
</dbReference>